<sequence>MDNGSPYSDEETTAILLYPMLIQSCSSHRSIHHSYRHADNPPSTATMPFIPLIVALHANPKNRNSPSTTLIVDYSSRLTDQQSCSRSNASSPTIMSSSIDRR</sequence>
<dbReference type="Proteomes" id="UP001314170">
    <property type="component" value="Unassembled WGS sequence"/>
</dbReference>
<dbReference type="AlphaFoldDB" id="A0AAV1R435"/>
<evidence type="ECO:0000313" key="3">
    <source>
        <dbReference type="Proteomes" id="UP001314170"/>
    </source>
</evidence>
<comment type="caution">
    <text evidence="2">The sequence shown here is derived from an EMBL/GenBank/DDBJ whole genome shotgun (WGS) entry which is preliminary data.</text>
</comment>
<keyword evidence="3" id="KW-1185">Reference proteome</keyword>
<feature type="region of interest" description="Disordered" evidence="1">
    <location>
        <begin position="78"/>
        <end position="102"/>
    </location>
</feature>
<reference evidence="2 3" key="1">
    <citation type="submission" date="2024-01" db="EMBL/GenBank/DDBJ databases">
        <authorList>
            <person name="Waweru B."/>
        </authorList>
    </citation>
    <scope>NUCLEOTIDE SEQUENCE [LARGE SCALE GENOMIC DNA]</scope>
</reference>
<name>A0AAV1R435_9ROSI</name>
<accession>A0AAV1R435</accession>
<dbReference type="EMBL" id="CAWUPB010000858">
    <property type="protein sequence ID" value="CAK7327770.1"/>
    <property type="molecule type" value="Genomic_DNA"/>
</dbReference>
<proteinExistence type="predicted"/>
<evidence type="ECO:0000256" key="1">
    <source>
        <dbReference type="SAM" id="MobiDB-lite"/>
    </source>
</evidence>
<gene>
    <name evidence="2" type="ORF">DCAF_LOCUS5486</name>
</gene>
<organism evidence="2 3">
    <name type="scientific">Dovyalis caffra</name>
    <dbReference type="NCBI Taxonomy" id="77055"/>
    <lineage>
        <taxon>Eukaryota</taxon>
        <taxon>Viridiplantae</taxon>
        <taxon>Streptophyta</taxon>
        <taxon>Embryophyta</taxon>
        <taxon>Tracheophyta</taxon>
        <taxon>Spermatophyta</taxon>
        <taxon>Magnoliopsida</taxon>
        <taxon>eudicotyledons</taxon>
        <taxon>Gunneridae</taxon>
        <taxon>Pentapetalae</taxon>
        <taxon>rosids</taxon>
        <taxon>fabids</taxon>
        <taxon>Malpighiales</taxon>
        <taxon>Salicaceae</taxon>
        <taxon>Flacourtieae</taxon>
        <taxon>Dovyalis</taxon>
    </lineage>
</organism>
<evidence type="ECO:0000313" key="2">
    <source>
        <dbReference type="EMBL" id="CAK7327770.1"/>
    </source>
</evidence>
<protein>
    <submittedName>
        <fullName evidence="2">Uncharacterized protein</fullName>
    </submittedName>
</protein>